<evidence type="ECO:0000259" key="1">
    <source>
        <dbReference type="Pfam" id="PF00339"/>
    </source>
</evidence>
<organism evidence="2 3">
    <name type="scientific">Stentor coeruleus</name>
    <dbReference type="NCBI Taxonomy" id="5963"/>
    <lineage>
        <taxon>Eukaryota</taxon>
        <taxon>Sar</taxon>
        <taxon>Alveolata</taxon>
        <taxon>Ciliophora</taxon>
        <taxon>Postciliodesmatophora</taxon>
        <taxon>Heterotrichea</taxon>
        <taxon>Heterotrichida</taxon>
        <taxon>Stentoridae</taxon>
        <taxon>Stentor</taxon>
    </lineage>
</organism>
<protein>
    <recommendedName>
        <fullName evidence="1">Arrestin-like N-terminal domain-containing protein</fullName>
    </recommendedName>
</protein>
<dbReference type="GO" id="GO:0005737">
    <property type="term" value="C:cytoplasm"/>
    <property type="evidence" value="ECO:0007669"/>
    <property type="project" value="TreeGrafter"/>
</dbReference>
<evidence type="ECO:0000313" key="3">
    <source>
        <dbReference type="Proteomes" id="UP000187209"/>
    </source>
</evidence>
<feature type="domain" description="Arrestin-like N-terminal" evidence="1">
    <location>
        <begin position="9"/>
        <end position="117"/>
    </location>
</feature>
<dbReference type="InterPro" id="IPR050357">
    <property type="entry name" value="Arrestin_domain-protein"/>
</dbReference>
<dbReference type="InterPro" id="IPR014752">
    <property type="entry name" value="Arrestin-like_C"/>
</dbReference>
<dbReference type="GO" id="GO:0015031">
    <property type="term" value="P:protein transport"/>
    <property type="evidence" value="ECO:0007669"/>
    <property type="project" value="TreeGrafter"/>
</dbReference>
<dbReference type="EMBL" id="MPUH01000360">
    <property type="protein sequence ID" value="OMJ81953.1"/>
    <property type="molecule type" value="Genomic_DNA"/>
</dbReference>
<comment type="caution">
    <text evidence="2">The sequence shown here is derived from an EMBL/GenBank/DDBJ whole genome shotgun (WGS) entry which is preliminary data.</text>
</comment>
<dbReference type="PANTHER" id="PTHR11188:SF17">
    <property type="entry name" value="FI21816P1"/>
    <property type="match status" value="1"/>
</dbReference>
<name>A0A1R2BYS8_9CILI</name>
<gene>
    <name evidence="2" type="ORF">SteCoe_17494</name>
</gene>
<dbReference type="SUPFAM" id="SSF81296">
    <property type="entry name" value="E set domains"/>
    <property type="match status" value="1"/>
</dbReference>
<sequence length="316" mass="35792">MENSNRSFIYLNLHSLTYSAGDYLKGEVYLKLITSTEAESIILKFTGFESAKLNNTSTDQESKSELVSYEITLHKWDNSRAKAGDYIFPFEIFLNSNLPSSTLLILDELTAQIVYNLEVKMTDELSSSDIISLKSQQDFPSGPNRSDTSIDVKSCFCIKRSTIDLEAKASKFSYTCHEIIKLSIIGMCPLMPKVKLAFSRSIMMTKPNGEAHMIKSLIYEQETSEENIDIDLMKFEDRLKVQCTSKGKCISCSYSITITGLLNAMCPGEEPEVLLWIFINPPYKAPSMSRLSLQWRPVYMNGVHYNDSINISDDSW</sequence>
<keyword evidence="3" id="KW-1185">Reference proteome</keyword>
<proteinExistence type="predicted"/>
<dbReference type="InterPro" id="IPR014756">
    <property type="entry name" value="Ig_E-set"/>
</dbReference>
<dbReference type="Gene3D" id="2.60.40.640">
    <property type="match status" value="1"/>
</dbReference>
<dbReference type="Proteomes" id="UP000187209">
    <property type="component" value="Unassembled WGS sequence"/>
</dbReference>
<dbReference type="OrthoDB" id="290614at2759"/>
<reference evidence="2 3" key="1">
    <citation type="submission" date="2016-11" db="EMBL/GenBank/DDBJ databases">
        <title>The macronuclear genome of Stentor coeruleus: a giant cell with tiny introns.</title>
        <authorList>
            <person name="Slabodnick M."/>
            <person name="Ruby J.G."/>
            <person name="Reiff S.B."/>
            <person name="Swart E.C."/>
            <person name="Gosai S."/>
            <person name="Prabakaran S."/>
            <person name="Witkowska E."/>
            <person name="Larue G.E."/>
            <person name="Fisher S."/>
            <person name="Freeman R.M."/>
            <person name="Gunawardena J."/>
            <person name="Chu W."/>
            <person name="Stover N.A."/>
            <person name="Gregory B.D."/>
            <person name="Nowacki M."/>
            <person name="Derisi J."/>
            <person name="Roy S.W."/>
            <person name="Marshall W.F."/>
            <person name="Sood P."/>
        </authorList>
    </citation>
    <scope>NUCLEOTIDE SEQUENCE [LARGE SCALE GENOMIC DNA]</scope>
    <source>
        <strain evidence="2">WM001</strain>
    </source>
</reference>
<dbReference type="Pfam" id="PF00339">
    <property type="entry name" value="Arrestin_N"/>
    <property type="match status" value="1"/>
</dbReference>
<dbReference type="AlphaFoldDB" id="A0A1R2BYS8"/>
<accession>A0A1R2BYS8</accession>
<dbReference type="InterPro" id="IPR011021">
    <property type="entry name" value="Arrestin-like_N"/>
</dbReference>
<evidence type="ECO:0000313" key="2">
    <source>
        <dbReference type="EMBL" id="OMJ81953.1"/>
    </source>
</evidence>
<dbReference type="PANTHER" id="PTHR11188">
    <property type="entry name" value="ARRESTIN DOMAIN CONTAINING PROTEIN"/>
    <property type="match status" value="1"/>
</dbReference>